<dbReference type="AlphaFoldDB" id="A0A834L6L1"/>
<dbReference type="EMBL" id="WJXA01000012">
    <property type="protein sequence ID" value="KAF7124246.1"/>
    <property type="molecule type" value="Genomic_DNA"/>
</dbReference>
<protein>
    <submittedName>
        <fullName evidence="1">Uncharacterized protein</fullName>
    </submittedName>
</protein>
<reference evidence="1" key="1">
    <citation type="submission" date="2019-11" db="EMBL/GenBank/DDBJ databases">
        <authorList>
            <person name="Liu Y."/>
            <person name="Hou J."/>
            <person name="Li T.-Q."/>
            <person name="Guan C.-H."/>
            <person name="Wu X."/>
            <person name="Wu H.-Z."/>
            <person name="Ling F."/>
            <person name="Zhang R."/>
            <person name="Shi X.-G."/>
            <person name="Ren J.-P."/>
            <person name="Chen E.-F."/>
            <person name="Sun J.-M."/>
        </authorList>
    </citation>
    <scope>NUCLEOTIDE SEQUENCE</scope>
    <source>
        <strain evidence="1">Adult_tree_wgs_1</strain>
        <tissue evidence="1">Leaves</tissue>
    </source>
</reference>
<comment type="caution">
    <text evidence="1">The sequence shown here is derived from an EMBL/GenBank/DDBJ whole genome shotgun (WGS) entry which is preliminary data.</text>
</comment>
<sequence>MKCFMDHDVYALFVESHGEGSDEFSKHAYVVQIGCKEWGFPLVGEELLLITLVIEKHVMTISLLLYERAVCLLDWFEGRIRVLLCLVIGVDFKA</sequence>
<name>A0A834L6L1_RHOSS</name>
<evidence type="ECO:0000313" key="1">
    <source>
        <dbReference type="EMBL" id="KAF7124246.1"/>
    </source>
</evidence>
<dbReference type="OrthoDB" id="10310519at2759"/>
<dbReference type="Proteomes" id="UP000626092">
    <property type="component" value="Unassembled WGS sequence"/>
</dbReference>
<organism evidence="1 2">
    <name type="scientific">Rhododendron simsii</name>
    <name type="common">Sims's rhododendron</name>
    <dbReference type="NCBI Taxonomy" id="118357"/>
    <lineage>
        <taxon>Eukaryota</taxon>
        <taxon>Viridiplantae</taxon>
        <taxon>Streptophyta</taxon>
        <taxon>Embryophyta</taxon>
        <taxon>Tracheophyta</taxon>
        <taxon>Spermatophyta</taxon>
        <taxon>Magnoliopsida</taxon>
        <taxon>eudicotyledons</taxon>
        <taxon>Gunneridae</taxon>
        <taxon>Pentapetalae</taxon>
        <taxon>asterids</taxon>
        <taxon>Ericales</taxon>
        <taxon>Ericaceae</taxon>
        <taxon>Ericoideae</taxon>
        <taxon>Rhodoreae</taxon>
        <taxon>Rhododendron</taxon>
    </lineage>
</organism>
<keyword evidence="2" id="KW-1185">Reference proteome</keyword>
<accession>A0A834L6L1</accession>
<proteinExistence type="predicted"/>
<gene>
    <name evidence="1" type="ORF">RHSIM_Rhsim12G0098800</name>
</gene>
<evidence type="ECO:0000313" key="2">
    <source>
        <dbReference type="Proteomes" id="UP000626092"/>
    </source>
</evidence>